<evidence type="ECO:0000256" key="1">
    <source>
        <dbReference type="SAM" id="Phobius"/>
    </source>
</evidence>
<organism evidence="2 3">
    <name type="scientific">Halanaerobium salsuginis</name>
    <dbReference type="NCBI Taxonomy" id="29563"/>
    <lineage>
        <taxon>Bacteria</taxon>
        <taxon>Bacillati</taxon>
        <taxon>Bacillota</taxon>
        <taxon>Clostridia</taxon>
        <taxon>Halanaerobiales</taxon>
        <taxon>Halanaerobiaceae</taxon>
        <taxon>Halanaerobium</taxon>
    </lineage>
</organism>
<evidence type="ECO:0000313" key="2">
    <source>
        <dbReference type="EMBL" id="SFL08369.1"/>
    </source>
</evidence>
<gene>
    <name evidence="2" type="ORF">SAMN02983006_00116</name>
</gene>
<dbReference type="InterPro" id="IPR012902">
    <property type="entry name" value="N_methyl_site"/>
</dbReference>
<dbReference type="PROSITE" id="PS00409">
    <property type="entry name" value="PROKAR_NTER_METHYL"/>
    <property type="match status" value="1"/>
</dbReference>
<name>A0A1I4EST0_9FIRM</name>
<dbReference type="SUPFAM" id="SSF54523">
    <property type="entry name" value="Pili subunits"/>
    <property type="match status" value="1"/>
</dbReference>
<evidence type="ECO:0000313" key="3">
    <source>
        <dbReference type="Proteomes" id="UP000199006"/>
    </source>
</evidence>
<feature type="transmembrane region" description="Helical" evidence="1">
    <location>
        <begin position="12"/>
        <end position="37"/>
    </location>
</feature>
<keyword evidence="1" id="KW-0472">Membrane</keyword>
<protein>
    <submittedName>
        <fullName evidence="2">Prepilin-type N-terminal cleavage/methylation domain-containing protein</fullName>
    </submittedName>
</protein>
<dbReference type="NCBIfam" id="TIGR02532">
    <property type="entry name" value="IV_pilin_GFxxxE"/>
    <property type="match status" value="1"/>
</dbReference>
<keyword evidence="1" id="KW-0812">Transmembrane</keyword>
<dbReference type="InterPro" id="IPR045584">
    <property type="entry name" value="Pilin-like"/>
</dbReference>
<dbReference type="STRING" id="29563.SAMN02983006_00116"/>
<dbReference type="AlphaFoldDB" id="A0A1I4EST0"/>
<dbReference type="Proteomes" id="UP000199006">
    <property type="component" value="Unassembled WGS sequence"/>
</dbReference>
<dbReference type="EMBL" id="FOTI01000001">
    <property type="protein sequence ID" value="SFL08369.1"/>
    <property type="molecule type" value="Genomic_DNA"/>
</dbReference>
<reference evidence="2 3" key="1">
    <citation type="submission" date="2016-10" db="EMBL/GenBank/DDBJ databases">
        <authorList>
            <person name="de Groot N.N."/>
        </authorList>
    </citation>
    <scope>NUCLEOTIDE SEQUENCE [LARGE SCALE GENOMIC DNA]</scope>
    <source>
        <strain evidence="2 3">ATCC 51327</strain>
    </source>
</reference>
<keyword evidence="1" id="KW-1133">Transmembrane helix</keyword>
<sequence>MIKLIKHFNGSGFTLLEIILTLIIFLLISLIVTPILISSFDILDSSSTEMSQDQLLALAQQKLAAYLRTAIADSTNQFGQGRNNWTFSGYSSAVDENKYRLNLINDTLYLQINSQPQQIILQNVSGFYIRQLTTKNRFLIYLETNVEGKTEQQREFVVSRNYN</sequence>
<proteinExistence type="predicted"/>
<accession>A0A1I4EST0</accession>
<keyword evidence="3" id="KW-1185">Reference proteome</keyword>
<dbReference type="RefSeq" id="WP_089858033.1">
    <property type="nucleotide sequence ID" value="NZ_FOTI01000001.1"/>
</dbReference>